<gene>
    <name evidence="1" type="ORF">SAMN05216285_2792</name>
</gene>
<dbReference type="STRING" id="1202768.SAMN05216285_2792"/>
<accession>A0A1I0PR16</accession>
<proteinExistence type="predicted"/>
<dbReference type="Proteomes" id="UP000183275">
    <property type="component" value="Unassembled WGS sequence"/>
</dbReference>
<dbReference type="Pfam" id="PF24376">
    <property type="entry name" value="DUF7532"/>
    <property type="match status" value="1"/>
</dbReference>
<sequence>MHFDQRTQQALRDVGLETEDIQDASEAVVEAVETDAAALEAFFDEHDTVYSDMDMAHSSSDYPEHAVDYADITTHADEMRGWLRFDTWGVYVEDGRILDGVSKSEDSEAHQTWADVDYVELTLGPTINDRVRFAADREQLR</sequence>
<dbReference type="EMBL" id="FOIS01000003">
    <property type="protein sequence ID" value="SEW16298.1"/>
    <property type="molecule type" value="Genomic_DNA"/>
</dbReference>
<dbReference type="InterPro" id="IPR055954">
    <property type="entry name" value="DUF7532"/>
</dbReference>
<organism evidence="1 2">
    <name type="scientific">Natrinema salifodinae</name>
    <dbReference type="NCBI Taxonomy" id="1202768"/>
    <lineage>
        <taxon>Archaea</taxon>
        <taxon>Methanobacteriati</taxon>
        <taxon>Methanobacteriota</taxon>
        <taxon>Stenosarchaea group</taxon>
        <taxon>Halobacteria</taxon>
        <taxon>Halobacteriales</taxon>
        <taxon>Natrialbaceae</taxon>
        <taxon>Natrinema</taxon>
    </lineage>
</organism>
<reference evidence="2" key="1">
    <citation type="submission" date="2016-10" db="EMBL/GenBank/DDBJ databases">
        <authorList>
            <person name="Varghese N."/>
        </authorList>
    </citation>
    <scope>NUCLEOTIDE SEQUENCE [LARGE SCALE GENOMIC DNA]</scope>
    <source>
        <strain evidence="2">CGMCC 1.12284</strain>
    </source>
</reference>
<dbReference type="AlphaFoldDB" id="A0A1I0PR16"/>
<name>A0A1I0PR16_9EURY</name>
<protein>
    <submittedName>
        <fullName evidence="1">Uncharacterized protein</fullName>
    </submittedName>
</protein>
<evidence type="ECO:0000313" key="1">
    <source>
        <dbReference type="EMBL" id="SEW16298.1"/>
    </source>
</evidence>
<evidence type="ECO:0000313" key="2">
    <source>
        <dbReference type="Proteomes" id="UP000183275"/>
    </source>
</evidence>
<dbReference type="OrthoDB" id="199125at2157"/>
<dbReference type="eggNOG" id="arCOG06312">
    <property type="taxonomic scope" value="Archaea"/>
</dbReference>
<keyword evidence="2" id="KW-1185">Reference proteome</keyword>
<dbReference type="RefSeq" id="WP_049991369.1">
    <property type="nucleotide sequence ID" value="NZ_FOIS01000003.1"/>
</dbReference>